<evidence type="ECO:0000313" key="2">
    <source>
        <dbReference type="Proteomes" id="UP001384579"/>
    </source>
</evidence>
<organism evidence="1 2">
    <name type="scientific">Microcoleus anatoxicus PTRS2</name>
    <dbReference type="NCBI Taxonomy" id="2705321"/>
    <lineage>
        <taxon>Bacteria</taxon>
        <taxon>Bacillati</taxon>
        <taxon>Cyanobacteriota</taxon>
        <taxon>Cyanophyceae</taxon>
        <taxon>Oscillatoriophycideae</taxon>
        <taxon>Oscillatoriales</taxon>
        <taxon>Microcoleaceae</taxon>
        <taxon>Microcoleus</taxon>
        <taxon>Microcoleus anatoxicus</taxon>
    </lineage>
</organism>
<dbReference type="EMBL" id="JBBLXS010000217">
    <property type="protein sequence ID" value="MEK0186454.1"/>
    <property type="molecule type" value="Genomic_DNA"/>
</dbReference>
<sequence length="46" mass="4647">MAVIFPAISSLVGCGTSLGVFGRSTFYAISVGTYALPCPALGFCSN</sequence>
<keyword evidence="2" id="KW-1185">Reference proteome</keyword>
<evidence type="ECO:0008006" key="3">
    <source>
        <dbReference type="Google" id="ProtNLM"/>
    </source>
</evidence>
<comment type="caution">
    <text evidence="1">The sequence shown here is derived from an EMBL/GenBank/DDBJ whole genome shotgun (WGS) entry which is preliminary data.</text>
</comment>
<gene>
    <name evidence="1" type="ORF">WMG39_16585</name>
</gene>
<accession>A0ABU8YPW9</accession>
<name>A0ABU8YPW9_9CYAN</name>
<evidence type="ECO:0000313" key="1">
    <source>
        <dbReference type="EMBL" id="MEK0186454.1"/>
    </source>
</evidence>
<dbReference type="Proteomes" id="UP001384579">
    <property type="component" value="Unassembled WGS sequence"/>
</dbReference>
<protein>
    <recommendedName>
        <fullName evidence="3">Lipoprotein</fullName>
    </recommendedName>
</protein>
<reference evidence="1 2" key="1">
    <citation type="journal article" date="2020" name="Harmful Algae">
        <title>Molecular and morphological characterization of a novel dihydroanatoxin-a producing Microcoleus species (cyanobacteria) from the Russian River, California, USA.</title>
        <authorList>
            <person name="Conklin K.Y."/>
            <person name="Stancheva R."/>
            <person name="Otten T.G."/>
            <person name="Fadness R."/>
            <person name="Boyer G.L."/>
            <person name="Read B."/>
            <person name="Zhang X."/>
            <person name="Sheath R.G."/>
        </authorList>
    </citation>
    <scope>NUCLEOTIDE SEQUENCE [LARGE SCALE GENOMIC DNA]</scope>
    <source>
        <strain evidence="1 2">PTRS2</strain>
    </source>
</reference>
<proteinExistence type="predicted"/>
<dbReference type="RefSeq" id="WP_340525165.1">
    <property type="nucleotide sequence ID" value="NZ_JBBLXS010000217.1"/>
</dbReference>